<dbReference type="Proteomes" id="UP000027442">
    <property type="component" value="Unassembled WGS sequence"/>
</dbReference>
<reference evidence="1 2" key="1">
    <citation type="submission" date="2013-08" db="EMBL/GenBank/DDBJ databases">
        <authorList>
            <person name="Weinstock G."/>
            <person name="Sodergren E."/>
            <person name="Wylie T."/>
            <person name="Fulton L."/>
            <person name="Fulton R."/>
            <person name="Fronick C."/>
            <person name="O'Laughlin M."/>
            <person name="Godfrey J."/>
            <person name="Miner T."/>
            <person name="Herter B."/>
            <person name="Appelbaum E."/>
            <person name="Cordes M."/>
            <person name="Lek S."/>
            <person name="Wollam A."/>
            <person name="Pepin K.H."/>
            <person name="Palsikar V.B."/>
            <person name="Mitreva M."/>
            <person name="Wilson R.K."/>
        </authorList>
    </citation>
    <scope>NUCLEOTIDE SEQUENCE [LARGE SCALE GENOMIC DNA]</scope>
    <source>
        <strain evidence="1 2">ATCC 15930</strain>
    </source>
</reference>
<keyword evidence="2" id="KW-1185">Reference proteome</keyword>
<sequence>MYALVGIIDVCCIWPGSKYMVLNPELAEYEKDMKGNGDNEPDGG</sequence>
<accession>A0A069QN03</accession>
<protein>
    <submittedName>
        <fullName evidence="1">Uncharacterized protein</fullName>
    </submittedName>
</protein>
<evidence type="ECO:0000313" key="2">
    <source>
        <dbReference type="Proteomes" id="UP000027442"/>
    </source>
</evidence>
<gene>
    <name evidence="1" type="ORF">HMPREF1991_02769</name>
</gene>
<evidence type="ECO:0000313" key="1">
    <source>
        <dbReference type="EMBL" id="KDR51201.1"/>
    </source>
</evidence>
<dbReference type="EMBL" id="JNGW01000119">
    <property type="protein sequence ID" value="KDR51201.1"/>
    <property type="molecule type" value="Genomic_DNA"/>
</dbReference>
<proteinExistence type="predicted"/>
<organism evidence="1 2">
    <name type="scientific">Hoylesella loescheii DSM 19665 = JCM 12249 = ATCC 15930</name>
    <dbReference type="NCBI Taxonomy" id="1122985"/>
    <lineage>
        <taxon>Bacteria</taxon>
        <taxon>Pseudomonadati</taxon>
        <taxon>Bacteroidota</taxon>
        <taxon>Bacteroidia</taxon>
        <taxon>Bacteroidales</taxon>
        <taxon>Prevotellaceae</taxon>
        <taxon>Hoylesella</taxon>
    </lineage>
</organism>
<comment type="caution">
    <text evidence="1">The sequence shown here is derived from an EMBL/GenBank/DDBJ whole genome shotgun (WGS) entry which is preliminary data.</text>
</comment>
<dbReference type="PATRIC" id="fig|1122985.7.peg.2861"/>
<dbReference type="HOGENOM" id="CLU_3220152_0_0_10"/>
<name>A0A069QN03_HOYLO</name>
<dbReference type="AlphaFoldDB" id="A0A069QN03"/>